<accession>A0AAD4ENB3</accession>
<evidence type="ECO:0000256" key="3">
    <source>
        <dbReference type="ARBA" id="ARBA00023002"/>
    </source>
</evidence>
<proteinExistence type="inferred from homology"/>
<keyword evidence="2 5" id="KW-0479">Metal-binding</keyword>
<gene>
    <name evidence="7" type="ORF">NEMBOFW57_010771</name>
</gene>
<protein>
    <recommendedName>
        <fullName evidence="6">Fe2OG dioxygenase domain-containing protein</fullName>
    </recommendedName>
</protein>
<dbReference type="GO" id="GO:0016491">
    <property type="term" value="F:oxidoreductase activity"/>
    <property type="evidence" value="ECO:0007669"/>
    <property type="project" value="UniProtKB-KW"/>
</dbReference>
<dbReference type="PANTHER" id="PTHR10209">
    <property type="entry name" value="OXIDOREDUCTASE, 2OG-FE II OXYGENASE FAMILY PROTEIN"/>
    <property type="match status" value="1"/>
</dbReference>
<feature type="domain" description="Fe2OG dioxygenase" evidence="6">
    <location>
        <begin position="190"/>
        <end position="299"/>
    </location>
</feature>
<comment type="similarity">
    <text evidence="1 5">Belongs to the iron/ascorbate-dependent oxidoreductase family.</text>
</comment>
<dbReference type="GO" id="GO:0044283">
    <property type="term" value="P:small molecule biosynthetic process"/>
    <property type="evidence" value="ECO:0007669"/>
    <property type="project" value="UniProtKB-ARBA"/>
</dbReference>
<evidence type="ECO:0000256" key="4">
    <source>
        <dbReference type="ARBA" id="ARBA00023004"/>
    </source>
</evidence>
<comment type="caution">
    <text evidence="7">The sequence shown here is derived from an EMBL/GenBank/DDBJ whole genome shotgun (WGS) entry which is preliminary data.</text>
</comment>
<evidence type="ECO:0000256" key="2">
    <source>
        <dbReference type="ARBA" id="ARBA00022723"/>
    </source>
</evidence>
<dbReference type="GO" id="GO:0046872">
    <property type="term" value="F:metal ion binding"/>
    <property type="evidence" value="ECO:0007669"/>
    <property type="project" value="UniProtKB-KW"/>
</dbReference>
<keyword evidence="3 5" id="KW-0560">Oxidoreductase</keyword>
<dbReference type="Proteomes" id="UP001197093">
    <property type="component" value="Unassembled WGS sequence"/>
</dbReference>
<name>A0AAD4ENB3_9PEZI</name>
<dbReference type="PANTHER" id="PTHR10209:SF867">
    <property type="entry name" value="2-OXOGLUTARATE (2OG) AND FE(II)-DEPENDENT OXYGENASE SUPERFAMILY PROTEIN"/>
    <property type="match status" value="1"/>
</dbReference>
<dbReference type="Pfam" id="PF03171">
    <property type="entry name" value="2OG-FeII_Oxy"/>
    <property type="match status" value="1"/>
</dbReference>
<evidence type="ECO:0000313" key="7">
    <source>
        <dbReference type="EMBL" id="KAG7284398.1"/>
    </source>
</evidence>
<reference evidence="7" key="1">
    <citation type="submission" date="2023-02" db="EMBL/GenBank/DDBJ databases">
        <authorList>
            <person name="Palmer J.M."/>
        </authorList>
    </citation>
    <scope>NUCLEOTIDE SEQUENCE</scope>
    <source>
        <strain evidence="7">FW57</strain>
    </source>
</reference>
<dbReference type="EMBL" id="JAHCVI010000006">
    <property type="protein sequence ID" value="KAG7284398.1"/>
    <property type="molecule type" value="Genomic_DNA"/>
</dbReference>
<dbReference type="AlphaFoldDB" id="A0AAD4ENB3"/>
<evidence type="ECO:0000256" key="5">
    <source>
        <dbReference type="RuleBase" id="RU003682"/>
    </source>
</evidence>
<dbReference type="InterPro" id="IPR044861">
    <property type="entry name" value="IPNS-like_FE2OG_OXY"/>
</dbReference>
<evidence type="ECO:0000259" key="6">
    <source>
        <dbReference type="PROSITE" id="PS51471"/>
    </source>
</evidence>
<dbReference type="Gene3D" id="2.60.120.330">
    <property type="entry name" value="B-lactam Antibiotic, Isopenicillin N Synthase, Chain"/>
    <property type="match status" value="1"/>
</dbReference>
<dbReference type="InterPro" id="IPR005123">
    <property type="entry name" value="Oxoglu/Fe-dep_dioxygenase_dom"/>
</dbReference>
<dbReference type="InterPro" id="IPR027443">
    <property type="entry name" value="IPNS-like_sf"/>
</dbReference>
<organism evidence="7 8">
    <name type="scientific">Staphylotrichum longicolle</name>
    <dbReference type="NCBI Taxonomy" id="669026"/>
    <lineage>
        <taxon>Eukaryota</taxon>
        <taxon>Fungi</taxon>
        <taxon>Dikarya</taxon>
        <taxon>Ascomycota</taxon>
        <taxon>Pezizomycotina</taxon>
        <taxon>Sordariomycetes</taxon>
        <taxon>Sordariomycetidae</taxon>
        <taxon>Sordariales</taxon>
        <taxon>Chaetomiaceae</taxon>
        <taxon>Staphylotrichum</taxon>
    </lineage>
</organism>
<dbReference type="PRINTS" id="PR00682">
    <property type="entry name" value="IPNSYNTHASE"/>
</dbReference>
<evidence type="ECO:0000313" key="8">
    <source>
        <dbReference type="Proteomes" id="UP001197093"/>
    </source>
</evidence>
<dbReference type="InterPro" id="IPR026992">
    <property type="entry name" value="DIOX_N"/>
</dbReference>
<dbReference type="PROSITE" id="PS51471">
    <property type="entry name" value="FE2OG_OXY"/>
    <property type="match status" value="1"/>
</dbReference>
<keyword evidence="4 5" id="KW-0408">Iron</keyword>
<keyword evidence="8" id="KW-1185">Reference proteome</keyword>
<sequence length="370" mass="43062">MIAKEIPVPEHFVPVGPTKEPVDFVELRTIDLAKYDDGPEARKALAEELRLAMTTQGFFNLINHGLSEEEITRQVDIGHHIITHTPLEEKHRLQAPMIEEGSYHGFKPRGHWRAGKNVRDKVENFNVYRDMTLRDQPQCMEPWKPEVQHFIDYTHKEVLYKLLRLFAISLEIEDEDFFVKLHDYEKHDETWLRYMEYFDEYTEEDKKETKGLWLGGHQDLTSLSLLFSQPMASLQVRAYEDDATWKFVKHIPGGIIVNAGEVMLWWTGDYYKAAIHRVSEPPQDQKGHNRCSVFYFCLPNDDVVINTLLDESPVLRRAGVKMAHKPEDAPTSKTWANGRIKITGRSAVYDKQEGNTAYEKVGTVTTRWFK</sequence>
<dbReference type="Pfam" id="PF14226">
    <property type="entry name" value="DIOX_N"/>
    <property type="match status" value="1"/>
</dbReference>
<evidence type="ECO:0000256" key="1">
    <source>
        <dbReference type="ARBA" id="ARBA00008056"/>
    </source>
</evidence>
<dbReference type="SUPFAM" id="SSF51197">
    <property type="entry name" value="Clavaminate synthase-like"/>
    <property type="match status" value="1"/>
</dbReference>